<evidence type="ECO:0000313" key="10">
    <source>
        <dbReference type="EMBL" id="MXP41562.1"/>
    </source>
</evidence>
<dbReference type="Pfam" id="PF06429">
    <property type="entry name" value="Flg_bbr_C"/>
    <property type="match status" value="1"/>
</dbReference>
<dbReference type="InterPro" id="IPR001444">
    <property type="entry name" value="Flag_bb_rod_N"/>
</dbReference>
<dbReference type="Pfam" id="PF22638">
    <property type="entry name" value="FlgK_D1"/>
    <property type="match status" value="1"/>
</dbReference>
<comment type="subcellular location">
    <subcellularLocation>
        <location evidence="1">Bacterial flagellum basal body</location>
    </subcellularLocation>
    <subcellularLocation>
        <location evidence="2">Secreted</location>
    </subcellularLocation>
</comment>
<reference evidence="10 11" key="1">
    <citation type="submission" date="2019-12" db="EMBL/GenBank/DDBJ databases">
        <title>Genomic-based taxomic classification of the family Erythrobacteraceae.</title>
        <authorList>
            <person name="Xu L."/>
        </authorList>
    </citation>
    <scope>NUCLEOTIDE SEQUENCE [LARGE SCALE GENOMIC DNA]</scope>
    <source>
        <strain evidence="10 11">MCCC 1K02066</strain>
    </source>
</reference>
<feature type="domain" description="Flagellar hook-associated protein FlgK helical" evidence="9">
    <location>
        <begin position="96"/>
        <end position="319"/>
    </location>
</feature>
<feature type="domain" description="Flagellar basal-body/hook protein C-terminal" evidence="8">
    <location>
        <begin position="405"/>
        <end position="442"/>
    </location>
</feature>
<keyword evidence="11" id="KW-1185">Reference proteome</keyword>
<dbReference type="EMBL" id="WTYK01000004">
    <property type="protein sequence ID" value="MXP41562.1"/>
    <property type="molecule type" value="Genomic_DNA"/>
</dbReference>
<evidence type="ECO:0000256" key="6">
    <source>
        <dbReference type="ARBA" id="ARBA00023143"/>
    </source>
</evidence>
<dbReference type="NCBIfam" id="TIGR02492">
    <property type="entry name" value="flgK_ends"/>
    <property type="match status" value="1"/>
</dbReference>
<dbReference type="InterPro" id="IPR010930">
    <property type="entry name" value="Flg_bb/hook_C_dom"/>
</dbReference>
<dbReference type="GO" id="GO:0044780">
    <property type="term" value="P:bacterial-type flagellum assembly"/>
    <property type="evidence" value="ECO:0007669"/>
    <property type="project" value="InterPro"/>
</dbReference>
<evidence type="ECO:0000256" key="5">
    <source>
        <dbReference type="ARBA" id="ARBA00022525"/>
    </source>
</evidence>
<dbReference type="GO" id="GO:0005576">
    <property type="term" value="C:extracellular region"/>
    <property type="evidence" value="ECO:0007669"/>
    <property type="project" value="UniProtKB-SubCell"/>
</dbReference>
<evidence type="ECO:0000259" key="8">
    <source>
        <dbReference type="Pfam" id="PF06429"/>
    </source>
</evidence>
<keyword evidence="6" id="KW-0975">Bacterial flagellum</keyword>
<dbReference type="GO" id="GO:0009425">
    <property type="term" value="C:bacterial-type flagellum basal body"/>
    <property type="evidence" value="ECO:0007669"/>
    <property type="project" value="UniProtKB-SubCell"/>
</dbReference>
<dbReference type="InterPro" id="IPR002371">
    <property type="entry name" value="FlgK"/>
</dbReference>
<sequence length="446" mass="44804">MASDLLTIAASGARAARGALDVTAQNIANASSDGYVRRSVRMEEVSASGGNLRTGDLSLSGARVAGIDRNVDLFRQAEVRRTNSDLTRAATELRGLQNIESAVEQAGVYSAIVEFEASLQQLASDPSDPSQRAAVLASADTMARKFNIAAESLDAVGEGARFDASAAVEDANIVSGELARVNLRLSRAGEGSSDRASLLDQRDALLERLSGTVNISTSFAPDGTVTVKAGGSNGPALVTGGTSAALSMATAPDGTVSFAVDGAAIVPSGGSLSGSALALNQIAQTRSRLDTLAAAIAETVNTAQANGTDADGNPGQPLFAGAGAGGLRLVATSGAALATAPAGAPAGSIDSSNLAALRQALDAGGAAKSMSALLFDISSQVAGRGVTYEALDSIAASARISLEQQSGVDLDTEAANLMRFQQAFQASGRAMQAASDIFNTLIGIGR</sequence>
<organism evidence="10 11">
    <name type="scientific">Croceibacterium soli</name>
    <dbReference type="NCBI Taxonomy" id="1739690"/>
    <lineage>
        <taxon>Bacteria</taxon>
        <taxon>Pseudomonadati</taxon>
        <taxon>Pseudomonadota</taxon>
        <taxon>Alphaproteobacteria</taxon>
        <taxon>Sphingomonadales</taxon>
        <taxon>Erythrobacteraceae</taxon>
        <taxon>Croceibacterium</taxon>
    </lineage>
</organism>
<evidence type="ECO:0000259" key="9">
    <source>
        <dbReference type="Pfam" id="PF22638"/>
    </source>
</evidence>
<dbReference type="RefSeq" id="WP_160746425.1">
    <property type="nucleotide sequence ID" value="NZ_WTYK01000004.1"/>
</dbReference>
<dbReference type="Proteomes" id="UP000469159">
    <property type="component" value="Unassembled WGS sequence"/>
</dbReference>
<dbReference type="GO" id="GO:0009424">
    <property type="term" value="C:bacterial-type flagellum hook"/>
    <property type="evidence" value="ECO:0007669"/>
    <property type="project" value="InterPro"/>
</dbReference>
<dbReference type="OrthoDB" id="7181295at2"/>
<evidence type="ECO:0000259" key="7">
    <source>
        <dbReference type="Pfam" id="PF00460"/>
    </source>
</evidence>
<keyword evidence="5" id="KW-0964">Secreted</keyword>
<evidence type="ECO:0000256" key="1">
    <source>
        <dbReference type="ARBA" id="ARBA00004117"/>
    </source>
</evidence>
<feature type="domain" description="Flagellar basal body rod protein N-terminal" evidence="7">
    <location>
        <begin position="7"/>
        <end position="35"/>
    </location>
</feature>
<dbReference type="PANTHER" id="PTHR30033:SF1">
    <property type="entry name" value="FLAGELLAR HOOK-ASSOCIATED PROTEIN 1"/>
    <property type="match status" value="1"/>
</dbReference>
<keyword evidence="10" id="KW-0282">Flagellum</keyword>
<comment type="similarity">
    <text evidence="3">Belongs to the flagella basal body rod proteins family.</text>
</comment>
<dbReference type="PANTHER" id="PTHR30033">
    <property type="entry name" value="FLAGELLAR HOOK-ASSOCIATED PROTEIN 1"/>
    <property type="match status" value="1"/>
</dbReference>
<dbReference type="Pfam" id="PF00460">
    <property type="entry name" value="Flg_bb_rod"/>
    <property type="match status" value="1"/>
</dbReference>
<comment type="caution">
    <text evidence="10">The sequence shown here is derived from an EMBL/GenBank/DDBJ whole genome shotgun (WGS) entry which is preliminary data.</text>
</comment>
<gene>
    <name evidence="10" type="primary">flgK</name>
    <name evidence="10" type="ORF">GRI75_07895</name>
</gene>
<accession>A0A6I4URN2</accession>
<protein>
    <recommendedName>
        <fullName evidence="4">Flagellar hook-associated protein 1</fullName>
    </recommendedName>
</protein>
<dbReference type="AlphaFoldDB" id="A0A6I4URN2"/>
<proteinExistence type="inferred from homology"/>
<keyword evidence="10" id="KW-0969">Cilium</keyword>
<evidence type="ECO:0000313" key="11">
    <source>
        <dbReference type="Proteomes" id="UP000469159"/>
    </source>
</evidence>
<dbReference type="SUPFAM" id="SSF64518">
    <property type="entry name" value="Phase 1 flagellin"/>
    <property type="match status" value="1"/>
</dbReference>
<dbReference type="InterPro" id="IPR053927">
    <property type="entry name" value="FlgK_helical"/>
</dbReference>
<evidence type="ECO:0000256" key="2">
    <source>
        <dbReference type="ARBA" id="ARBA00004613"/>
    </source>
</evidence>
<name>A0A6I4URN2_9SPHN</name>
<dbReference type="GO" id="GO:0005198">
    <property type="term" value="F:structural molecule activity"/>
    <property type="evidence" value="ECO:0007669"/>
    <property type="project" value="InterPro"/>
</dbReference>
<evidence type="ECO:0000256" key="3">
    <source>
        <dbReference type="ARBA" id="ARBA00009677"/>
    </source>
</evidence>
<evidence type="ECO:0000256" key="4">
    <source>
        <dbReference type="ARBA" id="ARBA00016244"/>
    </source>
</evidence>
<keyword evidence="10" id="KW-0966">Cell projection</keyword>